<keyword evidence="3" id="KW-0808">Transferase</keyword>
<dbReference type="PANTHER" id="PTHR30349:SF82">
    <property type="entry name" value="INTEGRASE_RECOMBINASE YOEC-RELATED"/>
    <property type="match status" value="1"/>
</dbReference>
<keyword evidence="6" id="KW-1160">Virus entry into host cell</keyword>
<dbReference type="GO" id="GO:0016787">
    <property type="term" value="F:hydrolase activity"/>
    <property type="evidence" value="ECO:0007669"/>
    <property type="project" value="UniProtKB-KW"/>
</dbReference>
<reference evidence="8" key="1">
    <citation type="journal article" date="2021" name="Proc. Natl. Acad. Sci. U.S.A.">
        <title>A Catalog of Tens of Thousands of Viruses from Human Metagenomes Reveals Hidden Associations with Chronic Diseases.</title>
        <authorList>
            <person name="Tisza M.J."/>
            <person name="Buck C.B."/>
        </authorList>
    </citation>
    <scope>NUCLEOTIDE SEQUENCE</scope>
    <source>
        <strain evidence="8">Ctg5k4</strain>
    </source>
</reference>
<evidence type="ECO:0000313" key="8">
    <source>
        <dbReference type="EMBL" id="DAD78432.1"/>
    </source>
</evidence>
<name>A0A8S5M8D7_9CAUD</name>
<dbReference type="Gene3D" id="1.10.443.10">
    <property type="entry name" value="Intergrase catalytic core"/>
    <property type="match status" value="1"/>
</dbReference>
<comment type="similarity">
    <text evidence="1">Belongs to the 'phage' integrase family.</text>
</comment>
<keyword evidence="4" id="KW-0378">Hydrolase</keyword>
<dbReference type="GO" id="GO:0006310">
    <property type="term" value="P:DNA recombination"/>
    <property type="evidence" value="ECO:0007669"/>
    <property type="project" value="UniProtKB-KW"/>
</dbReference>
<dbReference type="CDD" id="cd01192">
    <property type="entry name" value="INT_C_like_3"/>
    <property type="match status" value="1"/>
</dbReference>
<organism evidence="8">
    <name type="scientific">Siphoviridae sp. ctg5k4</name>
    <dbReference type="NCBI Taxonomy" id="2826418"/>
    <lineage>
        <taxon>Viruses</taxon>
        <taxon>Duplodnaviria</taxon>
        <taxon>Heunggongvirae</taxon>
        <taxon>Uroviricota</taxon>
        <taxon>Caudoviricetes</taxon>
    </lineage>
</organism>
<keyword evidence="6" id="KW-0229">DNA integration</keyword>
<evidence type="ECO:0000256" key="6">
    <source>
        <dbReference type="ARBA" id="ARBA00023195"/>
    </source>
</evidence>
<dbReference type="GO" id="GO:0015074">
    <property type="term" value="P:DNA integration"/>
    <property type="evidence" value="ECO:0007669"/>
    <property type="project" value="InterPro"/>
</dbReference>
<dbReference type="GO" id="GO:0044826">
    <property type="term" value="P:viral genome integration into host DNA"/>
    <property type="evidence" value="ECO:0007669"/>
    <property type="project" value="UniProtKB-KW"/>
</dbReference>
<dbReference type="GO" id="GO:0016740">
    <property type="term" value="F:transferase activity"/>
    <property type="evidence" value="ECO:0007669"/>
    <property type="project" value="UniProtKB-KW"/>
</dbReference>
<dbReference type="PROSITE" id="PS51898">
    <property type="entry name" value="TYR_RECOMBINASE"/>
    <property type="match status" value="1"/>
</dbReference>
<dbReference type="SUPFAM" id="SSF56349">
    <property type="entry name" value="DNA breaking-rejoining enzymes"/>
    <property type="match status" value="1"/>
</dbReference>
<evidence type="ECO:0000259" key="7">
    <source>
        <dbReference type="PROSITE" id="PS51898"/>
    </source>
</evidence>
<feature type="domain" description="Tyr recombinase" evidence="7">
    <location>
        <begin position="29"/>
        <end position="202"/>
    </location>
</feature>
<dbReference type="InterPro" id="IPR050090">
    <property type="entry name" value="Tyrosine_recombinase_XerCD"/>
</dbReference>
<proteinExistence type="inferred from homology"/>
<sequence length="209" mass="24511">MIITSKIAHIESPETVALFVLRKESQMNYVEPIRSLDDIELMSSYLKGWNKRNYILFIVGINTGLRISDIVELRVHDIRGWYIVKRERKTKKVQKIRMNVKFKKELMDYVKDMKPNDYLFKSRNGKNKHITTQMGYLIVKTAAEDCGIENVGSHSMRKTFGYHHYRKHKDLALLMDQFNHASVAITKRYIGLNQDRKDQTLANFSLGIL</sequence>
<evidence type="ECO:0000256" key="2">
    <source>
        <dbReference type="ARBA" id="ARBA00016082"/>
    </source>
</evidence>
<dbReference type="GO" id="GO:0075713">
    <property type="term" value="P:establishment of integrated proviral latency"/>
    <property type="evidence" value="ECO:0007669"/>
    <property type="project" value="UniProtKB-KW"/>
</dbReference>
<evidence type="ECO:0000256" key="5">
    <source>
        <dbReference type="ARBA" id="ARBA00023172"/>
    </source>
</evidence>
<evidence type="ECO:0000256" key="4">
    <source>
        <dbReference type="ARBA" id="ARBA00022801"/>
    </source>
</evidence>
<evidence type="ECO:0000256" key="1">
    <source>
        <dbReference type="ARBA" id="ARBA00008857"/>
    </source>
</evidence>
<dbReference type="GO" id="GO:0003677">
    <property type="term" value="F:DNA binding"/>
    <property type="evidence" value="ECO:0007669"/>
    <property type="project" value="InterPro"/>
</dbReference>
<protein>
    <recommendedName>
        <fullName evidence="2">Integrase</fullName>
    </recommendedName>
</protein>
<dbReference type="PANTHER" id="PTHR30349">
    <property type="entry name" value="PHAGE INTEGRASE-RELATED"/>
    <property type="match status" value="1"/>
</dbReference>
<dbReference type="InterPro" id="IPR011010">
    <property type="entry name" value="DNA_brk_join_enz"/>
</dbReference>
<dbReference type="Pfam" id="PF00589">
    <property type="entry name" value="Phage_integrase"/>
    <property type="match status" value="1"/>
</dbReference>
<keyword evidence="6" id="KW-1179">Viral genome integration</keyword>
<dbReference type="InterPro" id="IPR002104">
    <property type="entry name" value="Integrase_catalytic"/>
</dbReference>
<dbReference type="EMBL" id="BK014843">
    <property type="protein sequence ID" value="DAD78432.1"/>
    <property type="molecule type" value="Genomic_DNA"/>
</dbReference>
<accession>A0A8S5M8D7</accession>
<evidence type="ECO:0000256" key="3">
    <source>
        <dbReference type="ARBA" id="ARBA00022679"/>
    </source>
</evidence>
<dbReference type="InterPro" id="IPR013762">
    <property type="entry name" value="Integrase-like_cat_sf"/>
</dbReference>
<keyword evidence="5" id="KW-0233">DNA recombination</keyword>